<dbReference type="AlphaFoldDB" id="A0AAD7A3H4"/>
<comment type="caution">
    <text evidence="1">The sequence shown here is derived from an EMBL/GenBank/DDBJ whole genome shotgun (WGS) entry which is preliminary data.</text>
</comment>
<dbReference type="EMBL" id="JARIHO010000018">
    <property type="protein sequence ID" value="KAJ7348173.1"/>
    <property type="molecule type" value="Genomic_DNA"/>
</dbReference>
<gene>
    <name evidence="1" type="ORF">DFH08DRAFT_960508</name>
</gene>
<name>A0AAD7A3H4_9AGAR</name>
<dbReference type="Proteomes" id="UP001218218">
    <property type="component" value="Unassembled WGS sequence"/>
</dbReference>
<evidence type="ECO:0000313" key="1">
    <source>
        <dbReference type="EMBL" id="KAJ7348173.1"/>
    </source>
</evidence>
<sequence>MVTNLWRNWEIHNARATGDVGTKPLRRAVDEANTSWKISEACATPVARGTPIDDNNTSWTIGNNEMVDSGNDSWTIHNAKCAAPTPADL</sequence>
<protein>
    <submittedName>
        <fullName evidence="1">Uncharacterized protein</fullName>
    </submittedName>
</protein>
<reference evidence="1" key="1">
    <citation type="submission" date="2023-03" db="EMBL/GenBank/DDBJ databases">
        <title>Massive genome expansion in bonnet fungi (Mycena s.s.) driven by repeated elements and novel gene families across ecological guilds.</title>
        <authorList>
            <consortium name="Lawrence Berkeley National Laboratory"/>
            <person name="Harder C.B."/>
            <person name="Miyauchi S."/>
            <person name="Viragh M."/>
            <person name="Kuo A."/>
            <person name="Thoen E."/>
            <person name="Andreopoulos B."/>
            <person name="Lu D."/>
            <person name="Skrede I."/>
            <person name="Drula E."/>
            <person name="Henrissat B."/>
            <person name="Morin E."/>
            <person name="Kohler A."/>
            <person name="Barry K."/>
            <person name="LaButti K."/>
            <person name="Morin E."/>
            <person name="Salamov A."/>
            <person name="Lipzen A."/>
            <person name="Mereny Z."/>
            <person name="Hegedus B."/>
            <person name="Baldrian P."/>
            <person name="Stursova M."/>
            <person name="Weitz H."/>
            <person name="Taylor A."/>
            <person name="Grigoriev I.V."/>
            <person name="Nagy L.G."/>
            <person name="Martin F."/>
            <person name="Kauserud H."/>
        </authorList>
    </citation>
    <scope>NUCLEOTIDE SEQUENCE</scope>
    <source>
        <strain evidence="1">CBHHK002</strain>
    </source>
</reference>
<keyword evidence="2" id="KW-1185">Reference proteome</keyword>
<proteinExistence type="predicted"/>
<evidence type="ECO:0000313" key="2">
    <source>
        <dbReference type="Proteomes" id="UP001218218"/>
    </source>
</evidence>
<accession>A0AAD7A3H4</accession>
<organism evidence="1 2">
    <name type="scientific">Mycena albidolilacea</name>
    <dbReference type="NCBI Taxonomy" id="1033008"/>
    <lineage>
        <taxon>Eukaryota</taxon>
        <taxon>Fungi</taxon>
        <taxon>Dikarya</taxon>
        <taxon>Basidiomycota</taxon>
        <taxon>Agaricomycotina</taxon>
        <taxon>Agaricomycetes</taxon>
        <taxon>Agaricomycetidae</taxon>
        <taxon>Agaricales</taxon>
        <taxon>Marasmiineae</taxon>
        <taxon>Mycenaceae</taxon>
        <taxon>Mycena</taxon>
    </lineage>
</organism>